<organism evidence="1 2">
    <name type="scientific">Populus alba x Populus x berolinensis</name>
    <dbReference type="NCBI Taxonomy" id="444605"/>
    <lineage>
        <taxon>Eukaryota</taxon>
        <taxon>Viridiplantae</taxon>
        <taxon>Streptophyta</taxon>
        <taxon>Embryophyta</taxon>
        <taxon>Tracheophyta</taxon>
        <taxon>Spermatophyta</taxon>
        <taxon>Magnoliopsida</taxon>
        <taxon>eudicotyledons</taxon>
        <taxon>Gunneridae</taxon>
        <taxon>Pentapetalae</taxon>
        <taxon>rosids</taxon>
        <taxon>fabids</taxon>
        <taxon>Malpighiales</taxon>
        <taxon>Salicaceae</taxon>
        <taxon>Saliceae</taxon>
        <taxon>Populus</taxon>
    </lineage>
</organism>
<keyword evidence="2" id="KW-1185">Reference proteome</keyword>
<accession>A0AAD6RVE6</accession>
<name>A0AAD6RVE6_9ROSI</name>
<proteinExistence type="predicted"/>
<evidence type="ECO:0000313" key="2">
    <source>
        <dbReference type="Proteomes" id="UP001164929"/>
    </source>
</evidence>
<reference evidence="1 2" key="1">
    <citation type="journal article" date="2023" name="Mol. Ecol. Resour.">
        <title>Chromosome-level genome assembly of a triploid poplar Populus alba 'Berolinensis'.</title>
        <authorList>
            <person name="Chen S."/>
            <person name="Yu Y."/>
            <person name="Wang X."/>
            <person name="Wang S."/>
            <person name="Zhang T."/>
            <person name="Zhou Y."/>
            <person name="He R."/>
            <person name="Meng N."/>
            <person name="Wang Y."/>
            <person name="Liu W."/>
            <person name="Liu Z."/>
            <person name="Liu J."/>
            <person name="Guo Q."/>
            <person name="Huang H."/>
            <person name="Sederoff R.R."/>
            <person name="Wang G."/>
            <person name="Qu G."/>
            <person name="Chen S."/>
        </authorList>
    </citation>
    <scope>NUCLEOTIDE SEQUENCE [LARGE SCALE GENOMIC DNA]</scope>
    <source>
        <strain evidence="1">SC-2020</strain>
    </source>
</reference>
<gene>
    <name evidence="1" type="ORF">NC653_004147</name>
</gene>
<protein>
    <submittedName>
        <fullName evidence="1">Uncharacterized protein</fullName>
    </submittedName>
</protein>
<evidence type="ECO:0000313" key="1">
    <source>
        <dbReference type="EMBL" id="KAJ7014757.1"/>
    </source>
</evidence>
<comment type="caution">
    <text evidence="1">The sequence shown here is derived from an EMBL/GenBank/DDBJ whole genome shotgun (WGS) entry which is preliminary data.</text>
</comment>
<dbReference type="Proteomes" id="UP001164929">
    <property type="component" value="Chromosome 1"/>
</dbReference>
<dbReference type="EMBL" id="JAQIZT010000001">
    <property type="protein sequence ID" value="KAJ7014757.1"/>
    <property type="molecule type" value="Genomic_DNA"/>
</dbReference>
<sequence length="37" mass="4397">MATDRWQMGVIYTRLHTLVTVYVREWKECIVGVFPTP</sequence>
<dbReference type="AlphaFoldDB" id="A0AAD6RVE6"/>